<name>A0A381MYW9_9ZZZZ</name>
<sequence>MGDDDKAEGEGFVIKDNRSSQLSEEEAETHDTQDSTETAGAGTDHQHQQPFQLDFSTFIMSLTSSAFYHLGDIADPETGKTETNLPAVHQTIDMLTMLREKTQGNLNTEENKLLEQLIYELQMKYVAKTKDGGAGSPTQ</sequence>
<dbReference type="EMBL" id="UINC01000015">
    <property type="protein sequence ID" value="SUZ47429.1"/>
    <property type="molecule type" value="Genomic_DNA"/>
</dbReference>
<evidence type="ECO:0000256" key="1">
    <source>
        <dbReference type="SAM" id="MobiDB-lite"/>
    </source>
</evidence>
<dbReference type="AlphaFoldDB" id="A0A381MYW9"/>
<reference evidence="2" key="1">
    <citation type="submission" date="2018-05" db="EMBL/GenBank/DDBJ databases">
        <authorList>
            <person name="Lanie J.A."/>
            <person name="Ng W.-L."/>
            <person name="Kazmierczak K.M."/>
            <person name="Andrzejewski T.M."/>
            <person name="Davidsen T.M."/>
            <person name="Wayne K.J."/>
            <person name="Tettelin H."/>
            <person name="Glass J.I."/>
            <person name="Rusch D."/>
            <person name="Podicherti R."/>
            <person name="Tsui H.-C.T."/>
            <person name="Winkler M.E."/>
        </authorList>
    </citation>
    <scope>NUCLEOTIDE SEQUENCE</scope>
</reference>
<organism evidence="2">
    <name type="scientific">marine metagenome</name>
    <dbReference type="NCBI Taxonomy" id="408172"/>
    <lineage>
        <taxon>unclassified sequences</taxon>
        <taxon>metagenomes</taxon>
        <taxon>ecological metagenomes</taxon>
    </lineage>
</organism>
<evidence type="ECO:0008006" key="3">
    <source>
        <dbReference type="Google" id="ProtNLM"/>
    </source>
</evidence>
<evidence type="ECO:0000313" key="2">
    <source>
        <dbReference type="EMBL" id="SUZ47429.1"/>
    </source>
</evidence>
<dbReference type="Pfam" id="PF08899">
    <property type="entry name" value="DUF1844"/>
    <property type="match status" value="1"/>
</dbReference>
<gene>
    <name evidence="2" type="ORF">METZ01_LOCUS283</name>
</gene>
<proteinExistence type="predicted"/>
<protein>
    <recommendedName>
        <fullName evidence="3">DUF1844 domain-containing protein</fullName>
    </recommendedName>
</protein>
<feature type="region of interest" description="Disordered" evidence="1">
    <location>
        <begin position="1"/>
        <end position="50"/>
    </location>
</feature>
<accession>A0A381MYW9</accession>
<dbReference type="InterPro" id="IPR014995">
    <property type="entry name" value="DUF1844"/>
</dbReference>